<organism evidence="1 2">
    <name type="scientific">Listeria monocytogenes</name>
    <dbReference type="NCBI Taxonomy" id="1639"/>
    <lineage>
        <taxon>Bacteria</taxon>
        <taxon>Bacillati</taxon>
        <taxon>Bacillota</taxon>
        <taxon>Bacilli</taxon>
        <taxon>Bacillales</taxon>
        <taxon>Listeriaceae</taxon>
        <taxon>Listeria</taxon>
    </lineage>
</organism>
<name>A0A9P1WUH1_LISMN</name>
<evidence type="ECO:0000313" key="1">
    <source>
        <dbReference type="EMBL" id="EAC5550257.1"/>
    </source>
</evidence>
<sequence length="63" mass="7494">MSTLAKIKEQLTLLELRNSKYVEKKRYELSAINLDDEEALSWMLGEILSYRVQTEKYRKGRRG</sequence>
<dbReference type="EMBL" id="AAAIXK010000003">
    <property type="protein sequence ID" value="EAC5550257.1"/>
    <property type="molecule type" value="Genomic_DNA"/>
</dbReference>
<accession>A0A9P1WUH1</accession>
<proteinExistence type="predicted"/>
<gene>
    <name evidence="1" type="ORF">ARY78_07440</name>
</gene>
<dbReference type="AlphaFoldDB" id="A0A9P1WUH1"/>
<protein>
    <submittedName>
        <fullName evidence="1">Uncharacterized protein</fullName>
    </submittedName>
</protein>
<comment type="caution">
    <text evidence="1">The sequence shown here is derived from an EMBL/GenBank/DDBJ whole genome shotgun (WGS) entry which is preliminary data.</text>
</comment>
<evidence type="ECO:0000313" key="2">
    <source>
        <dbReference type="Proteomes" id="UP000365297"/>
    </source>
</evidence>
<dbReference type="Proteomes" id="UP000365297">
    <property type="component" value="Unassembled WGS sequence"/>
</dbReference>
<reference evidence="1 2" key="1">
    <citation type="submission" date="2018-06" db="EMBL/GenBank/DDBJ databases">
        <authorList>
            <consortium name="GenomeTrakr: Next Generation Sequencing Network for Food Pathogen Tracability"/>
        </authorList>
    </citation>
    <scope>NUCLEOTIDE SEQUENCE [LARGE SCALE GENOMIC DNA]</scope>
    <source>
        <strain evidence="1 2">FDA00007096</strain>
    </source>
</reference>